<dbReference type="Proteomes" id="UP000297739">
    <property type="component" value="Unassembled WGS sequence"/>
</dbReference>
<dbReference type="EMBL" id="SRLD01000001">
    <property type="protein sequence ID" value="TGE20036.1"/>
    <property type="molecule type" value="Genomic_DNA"/>
</dbReference>
<keyword evidence="3" id="KW-1185">Reference proteome</keyword>
<gene>
    <name evidence="2" type="ORF">E5J99_00265</name>
</gene>
<accession>A0A4Z0PRU0</accession>
<dbReference type="AlphaFoldDB" id="A0A4Z0PRU0"/>
<comment type="caution">
    <text evidence="2">The sequence shown here is derived from an EMBL/GenBank/DDBJ whole genome shotgun (WGS) entry which is preliminary data.</text>
</comment>
<dbReference type="InterPro" id="IPR048405">
    <property type="entry name" value="GldM_Ig-like-1"/>
</dbReference>
<evidence type="ECO:0000313" key="2">
    <source>
        <dbReference type="EMBL" id="TGE20036.1"/>
    </source>
</evidence>
<reference evidence="2 3" key="1">
    <citation type="submission" date="2019-04" db="EMBL/GenBank/DDBJ databases">
        <authorList>
            <person name="Feng G."/>
            <person name="Zhang J."/>
            <person name="Zhu H."/>
        </authorList>
    </citation>
    <scope>NUCLEOTIDE SEQUENCE [LARGE SCALE GENOMIC DNA]</scope>
    <source>
        <strain evidence="2 3">JCM 17223</strain>
    </source>
</reference>
<proteinExistence type="predicted"/>
<evidence type="ECO:0000313" key="3">
    <source>
        <dbReference type="Proteomes" id="UP000297739"/>
    </source>
</evidence>
<sequence length="133" mass="14467">MAALAQQEAGAVRLGVEALLNERLKVGGIVDNFYRLQALAVPASSIVRAGGLYSADLLLVSGYSRKQGLWMQVNGDTIPVSSDGRGKVRFPVARQLPAGQDSLAAFWDGKVTVQITEDYYQTLRVRVPYTIVR</sequence>
<organism evidence="2 3">
    <name type="scientific">Hymenobacter elongatus</name>
    <dbReference type="NCBI Taxonomy" id="877208"/>
    <lineage>
        <taxon>Bacteria</taxon>
        <taxon>Pseudomonadati</taxon>
        <taxon>Bacteroidota</taxon>
        <taxon>Cytophagia</taxon>
        <taxon>Cytophagales</taxon>
        <taxon>Hymenobacteraceae</taxon>
        <taxon>Hymenobacter</taxon>
    </lineage>
</organism>
<dbReference type="RefSeq" id="WP_135495700.1">
    <property type="nucleotide sequence ID" value="NZ_SRLD01000001.1"/>
</dbReference>
<protein>
    <recommendedName>
        <fullName evidence="1">Gliding motility-associated protein GldM first immunoglobulin-like domain-containing protein</fullName>
    </recommendedName>
</protein>
<dbReference type="Pfam" id="PF21601">
    <property type="entry name" value="GldM_2nd"/>
    <property type="match status" value="1"/>
</dbReference>
<evidence type="ECO:0000259" key="1">
    <source>
        <dbReference type="Pfam" id="PF21601"/>
    </source>
</evidence>
<feature type="domain" description="Gliding motility-associated protein GldM first immunoglobulin-like" evidence="1">
    <location>
        <begin position="33"/>
        <end position="132"/>
    </location>
</feature>
<name>A0A4Z0PRU0_9BACT</name>
<dbReference type="OrthoDB" id="885755at2"/>